<keyword evidence="2" id="KW-0175">Coiled coil</keyword>
<comment type="similarity">
    <text evidence="1">Belongs to the SNAP-25 family.</text>
</comment>
<reference evidence="5" key="1">
    <citation type="submission" date="2021-01" db="EMBL/GenBank/DDBJ databases">
        <authorList>
            <consortium name="Genoscope - CEA"/>
            <person name="William W."/>
        </authorList>
    </citation>
    <scope>NUCLEOTIDE SEQUENCE</scope>
</reference>
<name>A0A8S1N9Z9_PARPR</name>
<evidence type="ECO:0000313" key="5">
    <source>
        <dbReference type="EMBL" id="CAD8083424.1"/>
    </source>
</evidence>
<dbReference type="GO" id="GO:0005886">
    <property type="term" value="C:plasma membrane"/>
    <property type="evidence" value="ECO:0007669"/>
    <property type="project" value="TreeGrafter"/>
</dbReference>
<feature type="compositionally biased region" description="Basic and acidic residues" evidence="3">
    <location>
        <begin position="93"/>
        <end position="103"/>
    </location>
</feature>
<dbReference type="InterPro" id="IPR000727">
    <property type="entry name" value="T_SNARE_dom"/>
</dbReference>
<evidence type="ECO:0000313" key="6">
    <source>
        <dbReference type="Proteomes" id="UP000688137"/>
    </source>
</evidence>
<gene>
    <name evidence="5" type="ORF">PPRIM_AZ9-3.1.T0700053</name>
</gene>
<feature type="domain" description="T-SNARE coiled-coil homology" evidence="4">
    <location>
        <begin position="47"/>
        <end position="78"/>
    </location>
</feature>
<feature type="coiled-coil region" evidence="2">
    <location>
        <begin position="3"/>
        <end position="67"/>
    </location>
</feature>
<feature type="region of interest" description="Disordered" evidence="3">
    <location>
        <begin position="93"/>
        <end position="115"/>
    </location>
</feature>
<dbReference type="PROSITE" id="PS50192">
    <property type="entry name" value="T_SNARE"/>
    <property type="match status" value="1"/>
</dbReference>
<evidence type="ECO:0000256" key="3">
    <source>
        <dbReference type="SAM" id="MobiDB-lite"/>
    </source>
</evidence>
<feature type="coiled-coil region" evidence="2">
    <location>
        <begin position="142"/>
        <end position="169"/>
    </location>
</feature>
<dbReference type="PANTHER" id="PTHR19305:SF9">
    <property type="entry name" value="SYNAPTOSOMAL-ASSOCIATED PROTEIN 29"/>
    <property type="match status" value="1"/>
</dbReference>
<sequence length="175" mass="20922">MQQQQIQKQNQAALNQEQELKLKQQQQDILNNMYQINQQSANSLLTLHNQGEKIDRIEQNLDQNQQKLHKIDYILDVIKSPWGQFKALFTKPKQEKLEQKEKNNQQQQIQQPPQRQVDEIYDEMINQTNQMKYQQLLTNQVIKNQNSQLDKINQKADKQTLQMAKQNEKTKKIIK</sequence>
<evidence type="ECO:0000256" key="2">
    <source>
        <dbReference type="SAM" id="Coils"/>
    </source>
</evidence>
<feature type="compositionally biased region" description="Low complexity" evidence="3">
    <location>
        <begin position="104"/>
        <end position="115"/>
    </location>
</feature>
<organism evidence="5 6">
    <name type="scientific">Paramecium primaurelia</name>
    <dbReference type="NCBI Taxonomy" id="5886"/>
    <lineage>
        <taxon>Eukaryota</taxon>
        <taxon>Sar</taxon>
        <taxon>Alveolata</taxon>
        <taxon>Ciliophora</taxon>
        <taxon>Intramacronucleata</taxon>
        <taxon>Oligohymenophorea</taxon>
        <taxon>Peniculida</taxon>
        <taxon>Parameciidae</taxon>
        <taxon>Paramecium</taxon>
    </lineage>
</organism>
<proteinExistence type="inferred from homology"/>
<evidence type="ECO:0000256" key="1">
    <source>
        <dbReference type="ARBA" id="ARBA00009480"/>
    </source>
</evidence>
<dbReference type="AlphaFoldDB" id="A0A8S1N9Z9"/>
<dbReference type="PANTHER" id="PTHR19305">
    <property type="entry name" value="SYNAPTOSOMAL ASSOCIATED PROTEIN"/>
    <property type="match status" value="1"/>
</dbReference>
<accession>A0A8S1N9Z9</accession>
<evidence type="ECO:0000259" key="4">
    <source>
        <dbReference type="PROSITE" id="PS50192"/>
    </source>
</evidence>
<dbReference type="OMA" id="INQTNQM"/>
<dbReference type="EMBL" id="CAJJDM010000073">
    <property type="protein sequence ID" value="CAD8083424.1"/>
    <property type="molecule type" value="Genomic_DNA"/>
</dbReference>
<comment type="caution">
    <text evidence="5">The sequence shown here is derived from an EMBL/GenBank/DDBJ whole genome shotgun (WGS) entry which is preliminary data.</text>
</comment>
<dbReference type="Proteomes" id="UP000688137">
    <property type="component" value="Unassembled WGS sequence"/>
</dbReference>
<keyword evidence="6" id="KW-1185">Reference proteome</keyword>
<protein>
    <recommendedName>
        <fullName evidence="4">t-SNARE coiled-coil homology domain-containing protein</fullName>
    </recommendedName>
</protein>